<gene>
    <name evidence="9" type="ORF">DQG23_36585</name>
</gene>
<reference evidence="9 10" key="1">
    <citation type="journal article" date="2009" name="Int. J. Syst. Evol. Microbiol.">
        <title>Paenibacillus contaminans sp. nov., isolated from a contaminated laboratory plate.</title>
        <authorList>
            <person name="Chou J.H."/>
            <person name="Lee J.H."/>
            <person name="Lin M.C."/>
            <person name="Chang P.S."/>
            <person name="Arun A.B."/>
            <person name="Young C.C."/>
            <person name="Chen W.M."/>
        </authorList>
    </citation>
    <scope>NUCLEOTIDE SEQUENCE [LARGE SCALE GENOMIC DNA]</scope>
    <source>
        <strain evidence="9 10">CKOBP-6</strain>
    </source>
</reference>
<dbReference type="InterPro" id="IPR003594">
    <property type="entry name" value="HATPase_dom"/>
</dbReference>
<dbReference type="SUPFAM" id="SSF55874">
    <property type="entry name" value="ATPase domain of HSP90 chaperone/DNA topoisomerase II/histidine kinase"/>
    <property type="match status" value="1"/>
</dbReference>
<dbReference type="GO" id="GO:0000155">
    <property type="term" value="F:phosphorelay sensor kinase activity"/>
    <property type="evidence" value="ECO:0007669"/>
    <property type="project" value="InterPro"/>
</dbReference>
<dbReference type="SMART" id="SM00304">
    <property type="entry name" value="HAMP"/>
    <property type="match status" value="1"/>
</dbReference>
<evidence type="ECO:0000256" key="3">
    <source>
        <dbReference type="ARBA" id="ARBA00022553"/>
    </source>
</evidence>
<dbReference type="Gene3D" id="1.10.287.130">
    <property type="match status" value="1"/>
</dbReference>
<keyword evidence="7" id="KW-0812">Transmembrane</keyword>
<evidence type="ECO:0000256" key="1">
    <source>
        <dbReference type="ARBA" id="ARBA00004651"/>
    </source>
</evidence>
<feature type="transmembrane region" description="Helical" evidence="7">
    <location>
        <begin position="289"/>
        <end position="310"/>
    </location>
</feature>
<evidence type="ECO:0000259" key="8">
    <source>
        <dbReference type="PROSITE" id="PS50885"/>
    </source>
</evidence>
<organism evidence="9 10">
    <name type="scientific">Paenibacillus contaminans</name>
    <dbReference type="NCBI Taxonomy" id="450362"/>
    <lineage>
        <taxon>Bacteria</taxon>
        <taxon>Bacillati</taxon>
        <taxon>Bacillota</taxon>
        <taxon>Bacilli</taxon>
        <taxon>Bacillales</taxon>
        <taxon>Paenibacillaceae</taxon>
        <taxon>Paenibacillus</taxon>
    </lineage>
</organism>
<sequence length="586" mass="66277">MAGKPTIFSKVIVLIVLLLTPVLFLYIYTNKVSVDVVRDEIQSSSLSRLSFFLQQFDTTVEQLAMFPGILSSDPYLREFVDHRSDKPKPYDKLREQTRLMQKLSLQSVSSAWTNDLTLYLPKDRMVISSNLFKEYDPEDVGNFAPLADWTYDATVRSDARTPGARFTRQIVDPVGAVKPSEIDSMIQVSFPAANISSMLDQVKLGSKGDPFLYRSGLPPIGGSTMNADSVQALLPILDPQQMKESGRLVTTLAGRQVAVYYVKSKQLGWYLVDYVPVDSILAPIRQTNALFYTTLGMLLAMSLLAAYLLYRNVQKPIGKLLHGVQLLKKGDLSARIRFRPDNEFDFLFERFNEMAEQIQDLVQRVYAEKIRLHEATLKQLQAQINPHFLYNSLFFIINTAMLQDTKSVVAMAQNLAEYYRYTTRMEERTAPLREELKLVGNYLTIHNLRLQRLHYEIDVPEAMLELPLPRLLLQPIVENAIVHGIENKPGDGIIRITGCLYQDTCEIVVDDNGIGLTDEAFASLERQLSLPIETASGFGVWNVHQRLHYVFGEGAGLRLSRSPLGGLRVTLMWRRDAEDGAAIDRG</sequence>
<keyword evidence="6 7" id="KW-0472">Membrane</keyword>
<protein>
    <submittedName>
        <fullName evidence="9">Two-component sensor histidine kinase</fullName>
    </submittedName>
</protein>
<dbReference type="InterPro" id="IPR003660">
    <property type="entry name" value="HAMP_dom"/>
</dbReference>
<dbReference type="PANTHER" id="PTHR34220">
    <property type="entry name" value="SENSOR HISTIDINE KINASE YPDA"/>
    <property type="match status" value="1"/>
</dbReference>
<dbReference type="InterPro" id="IPR050640">
    <property type="entry name" value="Bact_2-comp_sensor_kinase"/>
</dbReference>
<dbReference type="AlphaFoldDB" id="A0A329LU09"/>
<dbReference type="RefSeq" id="WP_113035987.1">
    <property type="nucleotide sequence ID" value="NZ_QMFB01000038.1"/>
</dbReference>
<keyword evidence="3" id="KW-0597">Phosphoprotein</keyword>
<dbReference type="InterPro" id="IPR036890">
    <property type="entry name" value="HATPase_C_sf"/>
</dbReference>
<evidence type="ECO:0000256" key="7">
    <source>
        <dbReference type="SAM" id="Phobius"/>
    </source>
</evidence>
<keyword evidence="4" id="KW-0808">Transferase</keyword>
<evidence type="ECO:0000256" key="6">
    <source>
        <dbReference type="ARBA" id="ARBA00023136"/>
    </source>
</evidence>
<evidence type="ECO:0000256" key="5">
    <source>
        <dbReference type="ARBA" id="ARBA00022777"/>
    </source>
</evidence>
<accession>A0A329LU09</accession>
<dbReference type="Pfam" id="PF06580">
    <property type="entry name" value="His_kinase"/>
    <property type="match status" value="1"/>
</dbReference>
<comment type="caution">
    <text evidence="9">The sequence shown here is derived from an EMBL/GenBank/DDBJ whole genome shotgun (WGS) entry which is preliminary data.</text>
</comment>
<dbReference type="GO" id="GO:0005886">
    <property type="term" value="C:plasma membrane"/>
    <property type="evidence" value="ECO:0007669"/>
    <property type="project" value="UniProtKB-SubCell"/>
</dbReference>
<evidence type="ECO:0000313" key="9">
    <source>
        <dbReference type="EMBL" id="RAV11249.1"/>
    </source>
</evidence>
<keyword evidence="10" id="KW-1185">Reference proteome</keyword>
<keyword evidence="7" id="KW-1133">Transmembrane helix</keyword>
<dbReference type="Gene3D" id="3.30.450.20">
    <property type="entry name" value="PAS domain"/>
    <property type="match status" value="1"/>
</dbReference>
<dbReference type="PROSITE" id="PS50885">
    <property type="entry name" value="HAMP"/>
    <property type="match status" value="1"/>
</dbReference>
<dbReference type="InterPro" id="IPR010559">
    <property type="entry name" value="Sig_transdc_His_kin_internal"/>
</dbReference>
<proteinExistence type="predicted"/>
<keyword evidence="5 9" id="KW-0418">Kinase</keyword>
<feature type="domain" description="HAMP" evidence="8">
    <location>
        <begin position="311"/>
        <end position="363"/>
    </location>
</feature>
<feature type="transmembrane region" description="Helical" evidence="7">
    <location>
        <begin position="7"/>
        <end position="28"/>
    </location>
</feature>
<evidence type="ECO:0000313" key="10">
    <source>
        <dbReference type="Proteomes" id="UP000250369"/>
    </source>
</evidence>
<comment type="subcellular location">
    <subcellularLocation>
        <location evidence="1">Cell membrane</location>
        <topology evidence="1">Multi-pass membrane protein</topology>
    </subcellularLocation>
</comment>
<dbReference type="Pfam" id="PF02518">
    <property type="entry name" value="HATPase_c"/>
    <property type="match status" value="1"/>
</dbReference>
<name>A0A329LU09_9BACL</name>
<dbReference type="CDD" id="cd06225">
    <property type="entry name" value="HAMP"/>
    <property type="match status" value="1"/>
</dbReference>
<dbReference type="OrthoDB" id="2521939at2"/>
<dbReference type="Pfam" id="PF00672">
    <property type="entry name" value="HAMP"/>
    <property type="match status" value="1"/>
</dbReference>
<keyword evidence="2" id="KW-1003">Cell membrane</keyword>
<dbReference type="Gene3D" id="3.30.565.10">
    <property type="entry name" value="Histidine kinase-like ATPase, C-terminal domain"/>
    <property type="match status" value="1"/>
</dbReference>
<evidence type="ECO:0000256" key="2">
    <source>
        <dbReference type="ARBA" id="ARBA00022475"/>
    </source>
</evidence>
<dbReference type="SUPFAM" id="SSF158472">
    <property type="entry name" value="HAMP domain-like"/>
    <property type="match status" value="1"/>
</dbReference>
<dbReference type="EMBL" id="QMFB01000038">
    <property type="protein sequence ID" value="RAV11249.1"/>
    <property type="molecule type" value="Genomic_DNA"/>
</dbReference>
<dbReference type="Proteomes" id="UP000250369">
    <property type="component" value="Unassembled WGS sequence"/>
</dbReference>
<dbReference type="PANTHER" id="PTHR34220:SF7">
    <property type="entry name" value="SENSOR HISTIDINE KINASE YPDA"/>
    <property type="match status" value="1"/>
</dbReference>
<evidence type="ECO:0000256" key="4">
    <source>
        <dbReference type="ARBA" id="ARBA00022679"/>
    </source>
</evidence>